<evidence type="ECO:0000313" key="2">
    <source>
        <dbReference type="Proteomes" id="UP000887013"/>
    </source>
</evidence>
<gene>
    <name evidence="1" type="ORF">NPIL_153021</name>
</gene>
<proteinExistence type="predicted"/>
<dbReference type="OrthoDB" id="7490920at2759"/>
<organism evidence="1 2">
    <name type="scientific">Nephila pilipes</name>
    <name type="common">Giant wood spider</name>
    <name type="synonym">Nephila maculata</name>
    <dbReference type="NCBI Taxonomy" id="299642"/>
    <lineage>
        <taxon>Eukaryota</taxon>
        <taxon>Metazoa</taxon>
        <taxon>Ecdysozoa</taxon>
        <taxon>Arthropoda</taxon>
        <taxon>Chelicerata</taxon>
        <taxon>Arachnida</taxon>
        <taxon>Araneae</taxon>
        <taxon>Araneomorphae</taxon>
        <taxon>Entelegynae</taxon>
        <taxon>Araneoidea</taxon>
        <taxon>Nephilidae</taxon>
        <taxon>Nephila</taxon>
    </lineage>
</organism>
<protein>
    <submittedName>
        <fullName evidence="1">Uncharacterized protein</fullName>
    </submittedName>
</protein>
<accession>A0A8X6QR14</accession>
<dbReference type="EMBL" id="BMAW01128646">
    <property type="protein sequence ID" value="GFU26672.1"/>
    <property type="molecule type" value="Genomic_DNA"/>
</dbReference>
<dbReference type="Proteomes" id="UP000887013">
    <property type="component" value="Unassembled WGS sequence"/>
</dbReference>
<feature type="non-terminal residue" evidence="1">
    <location>
        <position position="1"/>
    </location>
</feature>
<keyword evidence="2" id="KW-1185">Reference proteome</keyword>
<name>A0A8X6QR14_NEPPI</name>
<reference evidence="1" key="1">
    <citation type="submission" date="2020-08" db="EMBL/GenBank/DDBJ databases">
        <title>Multicomponent nature underlies the extraordinary mechanical properties of spider dragline silk.</title>
        <authorList>
            <person name="Kono N."/>
            <person name="Nakamura H."/>
            <person name="Mori M."/>
            <person name="Yoshida Y."/>
            <person name="Ohtoshi R."/>
            <person name="Malay A.D."/>
            <person name="Moran D.A.P."/>
            <person name="Tomita M."/>
            <person name="Numata K."/>
            <person name="Arakawa K."/>
        </authorList>
    </citation>
    <scope>NUCLEOTIDE SEQUENCE</scope>
</reference>
<comment type="caution">
    <text evidence="1">The sequence shown here is derived from an EMBL/GenBank/DDBJ whole genome shotgun (WGS) entry which is preliminary data.</text>
</comment>
<sequence>VRRYNHKNQKLKSYPDHIPLFIRPRGPNAPITLPPTELPPSLQSLQIWIIPKFKAPIVNISYLSFHSPQPFSQVALNDLVRDLVLSKEAAALLGSRLKEKEKYWPNEPIFVDTGKEENILLNTLWKTRTWSLC</sequence>
<evidence type="ECO:0000313" key="1">
    <source>
        <dbReference type="EMBL" id="GFU26672.1"/>
    </source>
</evidence>
<dbReference type="AlphaFoldDB" id="A0A8X6QR14"/>